<gene>
    <name evidence="2" type="ordered locus">Ksed_26320</name>
</gene>
<name>C7NGR1_KYTSD</name>
<dbReference type="eggNOG" id="COG2128">
    <property type="taxonomic scope" value="Bacteria"/>
</dbReference>
<sequence>MPRLDLSRSHRMGFAAVLGLETYCRTHLDNRLYELVKLRASLLNRCAHCIEMHSAALRKREEPQEVLDALDRTPLPQEHFTPAELAALALTDAATRLGEEGVPDAVWEAAASHYDDKQLGHLVLAIATINVWNRIAITTRLDA</sequence>
<feature type="domain" description="Carboxymuconolactone decarboxylase-like" evidence="1">
    <location>
        <begin position="15"/>
        <end position="92"/>
    </location>
</feature>
<dbReference type="PANTHER" id="PTHR34846:SF10">
    <property type="entry name" value="CYTOPLASMIC PROTEIN"/>
    <property type="match status" value="1"/>
</dbReference>
<evidence type="ECO:0000259" key="1">
    <source>
        <dbReference type="Pfam" id="PF02627"/>
    </source>
</evidence>
<dbReference type="KEGG" id="kse:Ksed_26320"/>
<dbReference type="Pfam" id="PF02627">
    <property type="entry name" value="CMD"/>
    <property type="match status" value="1"/>
</dbReference>
<accession>C7NGR1</accession>
<proteinExistence type="predicted"/>
<evidence type="ECO:0000313" key="3">
    <source>
        <dbReference type="Proteomes" id="UP000006666"/>
    </source>
</evidence>
<dbReference type="PANTHER" id="PTHR34846">
    <property type="entry name" value="4-CARBOXYMUCONOLACTONE DECARBOXYLASE FAMILY PROTEIN (AFU_ORTHOLOGUE AFUA_6G11590)"/>
    <property type="match status" value="1"/>
</dbReference>
<evidence type="ECO:0000313" key="2">
    <source>
        <dbReference type="EMBL" id="ACV07583.1"/>
    </source>
</evidence>
<dbReference type="STRING" id="478801.Ksed_26320"/>
<dbReference type="AlphaFoldDB" id="C7NGR1"/>
<organism evidence="2 3">
    <name type="scientific">Kytococcus sedentarius (strain ATCC 14392 / DSM 20547 / JCM 11482 / CCUG 33030 / NBRC 15357 / NCTC 11040 / CCM 314 / 541)</name>
    <name type="common">Micrococcus sedentarius</name>
    <dbReference type="NCBI Taxonomy" id="478801"/>
    <lineage>
        <taxon>Bacteria</taxon>
        <taxon>Bacillati</taxon>
        <taxon>Actinomycetota</taxon>
        <taxon>Actinomycetes</taxon>
        <taxon>Micrococcales</taxon>
        <taxon>Kytococcaceae</taxon>
        <taxon>Kytococcus</taxon>
    </lineage>
</organism>
<reference evidence="2 3" key="1">
    <citation type="journal article" date="2009" name="Stand. Genomic Sci.">
        <title>Complete genome sequence of Kytococcus sedentarius type strain (541).</title>
        <authorList>
            <person name="Sims D."/>
            <person name="Brettin T."/>
            <person name="Detter J.C."/>
            <person name="Han C."/>
            <person name="Lapidus A."/>
            <person name="Copeland A."/>
            <person name="Glavina Del Rio T."/>
            <person name="Nolan M."/>
            <person name="Chen F."/>
            <person name="Lucas S."/>
            <person name="Tice H."/>
            <person name="Cheng J.F."/>
            <person name="Bruce D."/>
            <person name="Goodwin L."/>
            <person name="Pitluck S."/>
            <person name="Ovchinnikova G."/>
            <person name="Pati A."/>
            <person name="Ivanova N."/>
            <person name="Mavrommatis K."/>
            <person name="Chen A."/>
            <person name="Palaniappan K."/>
            <person name="D'haeseleer P."/>
            <person name="Chain P."/>
            <person name="Bristow J."/>
            <person name="Eisen J.A."/>
            <person name="Markowitz V."/>
            <person name="Hugenholtz P."/>
            <person name="Schneider S."/>
            <person name="Goker M."/>
            <person name="Pukall R."/>
            <person name="Kyrpides N.C."/>
            <person name="Klenk H.P."/>
        </authorList>
    </citation>
    <scope>NUCLEOTIDE SEQUENCE [LARGE SCALE GENOMIC DNA]</scope>
    <source>
        <strain evidence="3">ATCC 14392 / DSM 20547 / JCM 11482 / CCUG 33030 / NBRC 15357 / NCTC 11040 / CCM 314 / 541</strain>
    </source>
</reference>
<dbReference type="SUPFAM" id="SSF69118">
    <property type="entry name" value="AhpD-like"/>
    <property type="match status" value="1"/>
</dbReference>
<dbReference type="InterPro" id="IPR003779">
    <property type="entry name" value="CMD-like"/>
</dbReference>
<dbReference type="EMBL" id="CP001686">
    <property type="protein sequence ID" value="ACV07583.1"/>
    <property type="molecule type" value="Genomic_DNA"/>
</dbReference>
<dbReference type="InterPro" id="IPR004675">
    <property type="entry name" value="AhpD_core"/>
</dbReference>
<dbReference type="HOGENOM" id="CLU_082760_6_0_11"/>
<keyword evidence="3" id="KW-1185">Reference proteome</keyword>
<dbReference type="Proteomes" id="UP000006666">
    <property type="component" value="Chromosome"/>
</dbReference>
<dbReference type="RefSeq" id="WP_015780504.1">
    <property type="nucleotide sequence ID" value="NC_013169.1"/>
</dbReference>
<dbReference type="GO" id="GO:0051920">
    <property type="term" value="F:peroxiredoxin activity"/>
    <property type="evidence" value="ECO:0007669"/>
    <property type="project" value="InterPro"/>
</dbReference>
<dbReference type="Gene3D" id="1.20.1290.10">
    <property type="entry name" value="AhpD-like"/>
    <property type="match status" value="1"/>
</dbReference>
<dbReference type="InterPro" id="IPR029032">
    <property type="entry name" value="AhpD-like"/>
</dbReference>
<dbReference type="NCBIfam" id="TIGR00778">
    <property type="entry name" value="ahpD_dom"/>
    <property type="match status" value="1"/>
</dbReference>
<protein>
    <submittedName>
        <fullName evidence="2">Alkylhydroperoxidase AhpD family core domain protein</fullName>
    </submittedName>
</protein>